<evidence type="ECO:0000313" key="2">
    <source>
        <dbReference type="EMBL" id="MDO7875348.1"/>
    </source>
</evidence>
<gene>
    <name evidence="2" type="ORF">Q5H93_11460</name>
</gene>
<evidence type="ECO:0000313" key="3">
    <source>
        <dbReference type="Proteomes" id="UP001176429"/>
    </source>
</evidence>
<proteinExistence type="predicted"/>
<name>A0ABT9BCH6_9BACT</name>
<sequence length="78" mass="8845">MTEEVIEAGKRLGKAKEDLKKMEKSLSSGAILHGNPLQQAQQRRNVLEPFEQEIADAQKQYDSALSEQNRKRKHAAEL</sequence>
<dbReference type="EMBL" id="JAUQSY010000007">
    <property type="protein sequence ID" value="MDO7875348.1"/>
    <property type="molecule type" value="Genomic_DNA"/>
</dbReference>
<dbReference type="Proteomes" id="UP001176429">
    <property type="component" value="Unassembled WGS sequence"/>
</dbReference>
<organism evidence="2 3">
    <name type="scientific">Hymenobacter aranciens</name>
    <dbReference type="NCBI Taxonomy" id="3063996"/>
    <lineage>
        <taxon>Bacteria</taxon>
        <taxon>Pseudomonadati</taxon>
        <taxon>Bacteroidota</taxon>
        <taxon>Cytophagia</taxon>
        <taxon>Cytophagales</taxon>
        <taxon>Hymenobacteraceae</taxon>
        <taxon>Hymenobacter</taxon>
    </lineage>
</organism>
<dbReference type="RefSeq" id="WP_305006666.1">
    <property type="nucleotide sequence ID" value="NZ_JAUQSY010000007.1"/>
</dbReference>
<accession>A0ABT9BCH6</accession>
<protein>
    <submittedName>
        <fullName evidence="2">Uncharacterized protein</fullName>
    </submittedName>
</protein>
<comment type="caution">
    <text evidence="2">The sequence shown here is derived from an EMBL/GenBank/DDBJ whole genome shotgun (WGS) entry which is preliminary data.</text>
</comment>
<keyword evidence="3" id="KW-1185">Reference proteome</keyword>
<evidence type="ECO:0000256" key="1">
    <source>
        <dbReference type="SAM" id="MobiDB-lite"/>
    </source>
</evidence>
<feature type="region of interest" description="Disordered" evidence="1">
    <location>
        <begin position="58"/>
        <end position="78"/>
    </location>
</feature>
<reference evidence="2" key="1">
    <citation type="submission" date="2023-07" db="EMBL/GenBank/DDBJ databases">
        <authorList>
            <person name="Kim M.K."/>
        </authorList>
    </citation>
    <scope>NUCLEOTIDE SEQUENCE</scope>
    <source>
        <strain evidence="2">ASUV-10-1</strain>
    </source>
</reference>